<dbReference type="KEGG" id="kba:A0U89_09610"/>
<dbReference type="STRING" id="153496.A0U89_09610"/>
<accession>A0A1D8UUM2</accession>
<dbReference type="eggNOG" id="COG2861">
    <property type="taxonomic scope" value="Bacteria"/>
</dbReference>
<dbReference type="SUPFAM" id="SSF88713">
    <property type="entry name" value="Glycoside hydrolase/deacetylase"/>
    <property type="match status" value="1"/>
</dbReference>
<dbReference type="EMBL" id="CP014674">
    <property type="protein sequence ID" value="AOX17346.1"/>
    <property type="molecule type" value="Genomic_DNA"/>
</dbReference>
<dbReference type="AlphaFoldDB" id="A0A1D8UUM2"/>
<dbReference type="InterPro" id="IPR006837">
    <property type="entry name" value="Divergent_DAC"/>
</dbReference>
<sequence>MPAVPVIASKKATPVLAAETKPASRDAKPALARPVTRGPRLAIVLNGFGYSAELAKQALASLPPQVGFAVSPYVANLPDFMQRAYADGHEIYLTLPMQGAGPDQGDAGPHALGYGHNASADMLSLEWSLSRVPNAIGVLASDPSADIQIVQSSPAFVSTPDFRPIANALAKREFLILADPSETKRQVRGMNLTDVLGLDDSASTIDDELAALSEQAHGDTPVVVVSDTITPVGLSRLAAWLPHLGEQGVALVAPSALVDNGEPATTATPSR</sequence>
<reference evidence="1 2" key="1">
    <citation type="journal article" date="2016" name="Microb. Cell Fact.">
        <title>Dissection of exopolysaccharide biosynthesis in Kozakia baliensis.</title>
        <authorList>
            <person name="Brandt J.U."/>
            <person name="Jakob F."/>
            <person name="Behr J."/>
            <person name="Geissler A.J."/>
            <person name="Vogel R.F."/>
        </authorList>
    </citation>
    <scope>NUCLEOTIDE SEQUENCE [LARGE SCALE GENOMIC DNA]</scope>
    <source>
        <strain evidence="1 2">DSM 14400</strain>
    </source>
</reference>
<name>A0A1D8UUM2_9PROT</name>
<protein>
    <submittedName>
        <fullName evidence="1">Uncharacterized protein</fullName>
    </submittedName>
</protein>
<proteinExistence type="predicted"/>
<dbReference type="Gene3D" id="3.20.20.370">
    <property type="entry name" value="Glycoside hydrolase/deacetylase"/>
    <property type="match status" value="1"/>
</dbReference>
<dbReference type="InterPro" id="IPR011330">
    <property type="entry name" value="Glyco_hydro/deAcase_b/a-brl"/>
</dbReference>
<dbReference type="GO" id="GO:0005975">
    <property type="term" value="P:carbohydrate metabolic process"/>
    <property type="evidence" value="ECO:0007669"/>
    <property type="project" value="InterPro"/>
</dbReference>
<evidence type="ECO:0000313" key="1">
    <source>
        <dbReference type="EMBL" id="AOX17346.1"/>
    </source>
</evidence>
<dbReference type="Pfam" id="PF04748">
    <property type="entry name" value="Polysacc_deac_2"/>
    <property type="match status" value="1"/>
</dbReference>
<dbReference type="PANTHER" id="PTHR30105:SF2">
    <property type="entry name" value="DIVERGENT POLYSACCHARIDE DEACETYLASE SUPERFAMILY"/>
    <property type="match status" value="1"/>
</dbReference>
<evidence type="ECO:0000313" key="2">
    <source>
        <dbReference type="Proteomes" id="UP000179145"/>
    </source>
</evidence>
<dbReference type="PANTHER" id="PTHR30105">
    <property type="entry name" value="UNCHARACTERIZED YIBQ-RELATED"/>
    <property type="match status" value="1"/>
</dbReference>
<keyword evidence="2" id="KW-1185">Reference proteome</keyword>
<gene>
    <name evidence="1" type="ORF">A0U89_09610</name>
</gene>
<dbReference type="Proteomes" id="UP000179145">
    <property type="component" value="Chromosome"/>
</dbReference>
<organism evidence="1 2">
    <name type="scientific">Kozakia baliensis</name>
    <dbReference type="NCBI Taxonomy" id="153496"/>
    <lineage>
        <taxon>Bacteria</taxon>
        <taxon>Pseudomonadati</taxon>
        <taxon>Pseudomonadota</taxon>
        <taxon>Alphaproteobacteria</taxon>
        <taxon>Acetobacterales</taxon>
        <taxon>Acetobacteraceae</taxon>
        <taxon>Kozakia</taxon>
    </lineage>
</organism>